<dbReference type="Pfam" id="PF13102">
    <property type="entry name" value="Phage_int_SAM_5"/>
    <property type="match status" value="1"/>
</dbReference>
<dbReference type="Pfam" id="PF00589">
    <property type="entry name" value="Phage_integrase"/>
    <property type="match status" value="1"/>
</dbReference>
<proteinExistence type="inferred from homology"/>
<keyword evidence="2" id="KW-0238">DNA-binding</keyword>
<dbReference type="RefSeq" id="WP_158267294.1">
    <property type="nucleotide sequence ID" value="NZ_JAERMS010000037.1"/>
</dbReference>
<reference evidence="5 6" key="1">
    <citation type="submission" date="2021-01" db="EMBL/GenBank/DDBJ databases">
        <title>Prevotella A2931 sp. nov.</title>
        <authorList>
            <person name="Buhl M."/>
            <person name="Oberhettinger P."/>
        </authorList>
    </citation>
    <scope>NUCLEOTIDE SEQUENCE [LARGE SCALE GENOMIC DNA]</scope>
    <source>
        <strain evidence="5 6">A2931</strain>
    </source>
</reference>
<keyword evidence="6" id="KW-1185">Reference proteome</keyword>
<dbReference type="PROSITE" id="PS51898">
    <property type="entry name" value="TYR_RECOMBINASE"/>
    <property type="match status" value="1"/>
</dbReference>
<accession>A0ABS3M7E8</accession>
<protein>
    <submittedName>
        <fullName evidence="5">Site-specific integrase</fullName>
    </submittedName>
</protein>
<evidence type="ECO:0000313" key="5">
    <source>
        <dbReference type="EMBL" id="MBO1364108.1"/>
    </source>
</evidence>
<dbReference type="Gene3D" id="1.10.443.10">
    <property type="entry name" value="Intergrase catalytic core"/>
    <property type="match status" value="1"/>
</dbReference>
<dbReference type="InterPro" id="IPR010998">
    <property type="entry name" value="Integrase_recombinase_N"/>
</dbReference>
<comment type="similarity">
    <text evidence="1">Belongs to the 'phage' integrase family.</text>
</comment>
<dbReference type="PANTHER" id="PTHR30349">
    <property type="entry name" value="PHAGE INTEGRASE-RELATED"/>
    <property type="match status" value="1"/>
</dbReference>
<evidence type="ECO:0000256" key="2">
    <source>
        <dbReference type="ARBA" id="ARBA00023125"/>
    </source>
</evidence>
<evidence type="ECO:0000259" key="4">
    <source>
        <dbReference type="PROSITE" id="PS51898"/>
    </source>
</evidence>
<dbReference type="InterPro" id="IPR025269">
    <property type="entry name" value="SAM-like_dom"/>
</dbReference>
<dbReference type="InterPro" id="IPR011010">
    <property type="entry name" value="DNA_brk_join_enz"/>
</dbReference>
<keyword evidence="3" id="KW-0233">DNA recombination</keyword>
<evidence type="ECO:0000256" key="3">
    <source>
        <dbReference type="ARBA" id="ARBA00023172"/>
    </source>
</evidence>
<dbReference type="SUPFAM" id="SSF56349">
    <property type="entry name" value="DNA breaking-rejoining enzymes"/>
    <property type="match status" value="1"/>
</dbReference>
<dbReference type="Gene3D" id="1.10.150.130">
    <property type="match status" value="1"/>
</dbReference>
<feature type="domain" description="Tyr recombinase" evidence="4">
    <location>
        <begin position="135"/>
        <end position="320"/>
    </location>
</feature>
<evidence type="ECO:0000256" key="1">
    <source>
        <dbReference type="ARBA" id="ARBA00008857"/>
    </source>
</evidence>
<evidence type="ECO:0000313" key="6">
    <source>
        <dbReference type="Proteomes" id="UP000664265"/>
    </source>
</evidence>
<gene>
    <name evidence="5" type="ORF">JHU38_10060</name>
</gene>
<sequence>MTFKSIISFFSKPGGQKFYDAAPTRKQLVAHQASPLLTEFLPIAAKGTSISTTGNYKTAVLSFTRFNNNKDIALASIHSGLVKGYERWLQDCGVCANTSSCYLRALRAIYNKAVAMRKVRDRKPFSHVFTGNEKTAKRSIGMEDIRKITAIDLSETPWLEPVKDMFLFSFYAMGMPFVDLAFLKRSQIKDGILTYYRRKTRKQVRVKLEKCMLHLISRYATRQTDYVFPILYKVRNGEVCRADYSSALNRYNRLLKELSSLAGVSVGLTSYVARHSWASIAYDKNIDLPVISQALGHTDTRTTLIYIREIDDRRLMQANRKILKELLPLGKRWAYL</sequence>
<organism evidence="5 6">
    <name type="scientific">Prevotella illustrans</name>
    <dbReference type="NCBI Taxonomy" id="2800387"/>
    <lineage>
        <taxon>Bacteria</taxon>
        <taxon>Pseudomonadati</taxon>
        <taxon>Bacteroidota</taxon>
        <taxon>Bacteroidia</taxon>
        <taxon>Bacteroidales</taxon>
        <taxon>Prevotellaceae</taxon>
        <taxon>Prevotella</taxon>
    </lineage>
</organism>
<dbReference type="InterPro" id="IPR013762">
    <property type="entry name" value="Integrase-like_cat_sf"/>
</dbReference>
<dbReference type="InterPro" id="IPR050090">
    <property type="entry name" value="Tyrosine_recombinase_XerCD"/>
</dbReference>
<dbReference type="InterPro" id="IPR002104">
    <property type="entry name" value="Integrase_catalytic"/>
</dbReference>
<comment type="caution">
    <text evidence="5">The sequence shown here is derived from an EMBL/GenBank/DDBJ whole genome shotgun (WGS) entry which is preliminary data.</text>
</comment>
<dbReference type="EMBL" id="JAERMS010000037">
    <property type="protein sequence ID" value="MBO1364108.1"/>
    <property type="molecule type" value="Genomic_DNA"/>
</dbReference>
<dbReference type="PANTHER" id="PTHR30349:SF64">
    <property type="entry name" value="PROPHAGE INTEGRASE INTD-RELATED"/>
    <property type="match status" value="1"/>
</dbReference>
<dbReference type="CDD" id="cd01185">
    <property type="entry name" value="INTN1_C_like"/>
    <property type="match status" value="1"/>
</dbReference>
<name>A0ABS3M7E8_9BACT</name>
<dbReference type="Proteomes" id="UP000664265">
    <property type="component" value="Unassembled WGS sequence"/>
</dbReference>